<evidence type="ECO:0000256" key="1">
    <source>
        <dbReference type="ARBA" id="ARBA00004162"/>
    </source>
</evidence>
<dbReference type="GO" id="GO:0005886">
    <property type="term" value="C:plasma membrane"/>
    <property type="evidence" value="ECO:0007669"/>
    <property type="project" value="UniProtKB-SubCell"/>
</dbReference>
<dbReference type="InterPro" id="IPR003400">
    <property type="entry name" value="ExbD"/>
</dbReference>
<dbReference type="GO" id="GO:0015031">
    <property type="term" value="P:protein transport"/>
    <property type="evidence" value="ECO:0007669"/>
    <property type="project" value="UniProtKB-KW"/>
</dbReference>
<keyword evidence="6 9" id="KW-0472">Membrane</keyword>
<keyword evidence="4 7" id="KW-0812">Transmembrane</keyword>
<comment type="similarity">
    <text evidence="2 7">Belongs to the ExbD/TolR family.</text>
</comment>
<evidence type="ECO:0000256" key="9">
    <source>
        <dbReference type="SAM" id="Phobius"/>
    </source>
</evidence>
<keyword evidence="11" id="KW-1185">Reference proteome</keyword>
<dbReference type="eggNOG" id="COG0848">
    <property type="taxonomic scope" value="Bacteria"/>
</dbReference>
<gene>
    <name evidence="10" type="ORF">Cha6605_5625</name>
</gene>
<accession>K9UPY2</accession>
<keyword evidence="7" id="KW-0653">Protein transport</keyword>
<name>K9UPY2_CHAP6</name>
<evidence type="ECO:0000313" key="10">
    <source>
        <dbReference type="EMBL" id="AFY96496.1"/>
    </source>
</evidence>
<evidence type="ECO:0000313" key="11">
    <source>
        <dbReference type="Proteomes" id="UP000010366"/>
    </source>
</evidence>
<dbReference type="PATRIC" id="fig|1173020.3.peg.6462"/>
<evidence type="ECO:0000256" key="2">
    <source>
        <dbReference type="ARBA" id="ARBA00005811"/>
    </source>
</evidence>
<dbReference type="STRING" id="1173020.Cha6605_5625"/>
<dbReference type="EMBL" id="CP003600">
    <property type="protein sequence ID" value="AFY96496.1"/>
    <property type="molecule type" value="Genomic_DNA"/>
</dbReference>
<evidence type="ECO:0000256" key="4">
    <source>
        <dbReference type="ARBA" id="ARBA00022692"/>
    </source>
</evidence>
<evidence type="ECO:0000256" key="5">
    <source>
        <dbReference type="ARBA" id="ARBA00022989"/>
    </source>
</evidence>
<dbReference type="Pfam" id="PF02472">
    <property type="entry name" value="ExbD"/>
    <property type="match status" value="1"/>
</dbReference>
<feature type="transmembrane region" description="Helical" evidence="9">
    <location>
        <begin position="16"/>
        <end position="35"/>
    </location>
</feature>
<dbReference type="HOGENOM" id="CLU_085305_3_2_3"/>
<dbReference type="OrthoDB" id="1682382at2"/>
<dbReference type="GO" id="GO:0022857">
    <property type="term" value="F:transmembrane transporter activity"/>
    <property type="evidence" value="ECO:0007669"/>
    <property type="project" value="InterPro"/>
</dbReference>
<keyword evidence="7" id="KW-0813">Transport</keyword>
<dbReference type="RefSeq" id="WP_015162576.1">
    <property type="nucleotide sequence ID" value="NC_019697.1"/>
</dbReference>
<evidence type="ECO:0000256" key="6">
    <source>
        <dbReference type="ARBA" id="ARBA00023136"/>
    </source>
</evidence>
<sequence length="218" mass="22931">MKINSGNTNTEPRIELVPLIDVIFCILTFFLLAGLQVARQQAIGVDIPSATTGTPAARELLMVSLNDAGQLFLEQQPMLVPGQLIEAVKQYRQARPNSSIVLYASKQVSYNKVVEVLDALRGVAGDRVALATLPSNTAAPTPPVIPNPTGYGYPYNPYNPYQGVNPATTVQPNTGAPTPATGAATQPIPVTPTTQPIPAVTPAATTTPSVAPIRSPKP</sequence>
<dbReference type="PANTHER" id="PTHR30558:SF3">
    <property type="entry name" value="BIOPOLYMER TRANSPORT PROTEIN EXBD-RELATED"/>
    <property type="match status" value="1"/>
</dbReference>
<dbReference type="KEGG" id="cmp:Cha6605_5625"/>
<feature type="region of interest" description="Disordered" evidence="8">
    <location>
        <begin position="166"/>
        <end position="218"/>
    </location>
</feature>
<comment type="subcellular location">
    <subcellularLocation>
        <location evidence="1">Cell membrane</location>
        <topology evidence="1">Single-pass membrane protein</topology>
    </subcellularLocation>
    <subcellularLocation>
        <location evidence="7">Cell membrane</location>
        <topology evidence="7">Single-pass type II membrane protein</topology>
    </subcellularLocation>
</comment>
<evidence type="ECO:0000256" key="7">
    <source>
        <dbReference type="RuleBase" id="RU003879"/>
    </source>
</evidence>
<dbReference type="AlphaFoldDB" id="K9UPY2"/>
<keyword evidence="5 9" id="KW-1133">Transmembrane helix</keyword>
<proteinExistence type="inferred from homology"/>
<dbReference type="Proteomes" id="UP000010366">
    <property type="component" value="Chromosome"/>
</dbReference>
<keyword evidence="3" id="KW-1003">Cell membrane</keyword>
<reference evidence="10 11" key="1">
    <citation type="submission" date="2012-05" db="EMBL/GenBank/DDBJ databases">
        <title>Finished chromosome of genome of Chamaesiphon sp. PCC 6605.</title>
        <authorList>
            <consortium name="US DOE Joint Genome Institute"/>
            <person name="Gugger M."/>
            <person name="Coursin T."/>
            <person name="Rippka R."/>
            <person name="Tandeau De Marsac N."/>
            <person name="Huntemann M."/>
            <person name="Wei C.-L."/>
            <person name="Han J."/>
            <person name="Detter J.C."/>
            <person name="Han C."/>
            <person name="Tapia R."/>
            <person name="Chen A."/>
            <person name="Kyrpides N."/>
            <person name="Mavromatis K."/>
            <person name="Markowitz V."/>
            <person name="Szeto E."/>
            <person name="Ivanova N."/>
            <person name="Pagani I."/>
            <person name="Pati A."/>
            <person name="Goodwin L."/>
            <person name="Nordberg H.P."/>
            <person name="Cantor M.N."/>
            <person name="Hua S.X."/>
            <person name="Woyke T."/>
            <person name="Kerfeld C.A."/>
        </authorList>
    </citation>
    <scope>NUCLEOTIDE SEQUENCE [LARGE SCALE GENOMIC DNA]</scope>
    <source>
        <strain evidence="11">ATCC 27169 / PCC 6605</strain>
    </source>
</reference>
<evidence type="ECO:0000256" key="3">
    <source>
        <dbReference type="ARBA" id="ARBA00022475"/>
    </source>
</evidence>
<organism evidence="10 11">
    <name type="scientific">Chamaesiphon minutus (strain ATCC 27169 / PCC 6605)</name>
    <dbReference type="NCBI Taxonomy" id="1173020"/>
    <lineage>
        <taxon>Bacteria</taxon>
        <taxon>Bacillati</taxon>
        <taxon>Cyanobacteriota</taxon>
        <taxon>Cyanophyceae</taxon>
        <taxon>Gomontiellales</taxon>
        <taxon>Chamaesiphonaceae</taxon>
        <taxon>Chamaesiphon</taxon>
    </lineage>
</organism>
<dbReference type="PANTHER" id="PTHR30558">
    <property type="entry name" value="EXBD MEMBRANE COMPONENT OF PMF-DRIVEN MACROMOLECULE IMPORT SYSTEM"/>
    <property type="match status" value="1"/>
</dbReference>
<evidence type="ECO:0000256" key="8">
    <source>
        <dbReference type="SAM" id="MobiDB-lite"/>
    </source>
</evidence>
<dbReference type="Gene3D" id="3.30.420.270">
    <property type="match status" value="1"/>
</dbReference>
<protein>
    <submittedName>
        <fullName evidence="10">Biopolymer transport protein</fullName>
    </submittedName>
</protein>